<dbReference type="EMBL" id="JBIALX010000016">
    <property type="protein sequence ID" value="MFF0457538.1"/>
    <property type="molecule type" value="Genomic_DNA"/>
</dbReference>
<proteinExistence type="predicted"/>
<gene>
    <name evidence="1" type="ORF">ACFYTH_29600</name>
</gene>
<evidence type="ECO:0008006" key="3">
    <source>
        <dbReference type="Google" id="ProtNLM"/>
    </source>
</evidence>
<keyword evidence="2" id="KW-1185">Reference proteome</keyword>
<protein>
    <recommendedName>
        <fullName evidence="3">ApeA N-terminal domain-containing protein</fullName>
    </recommendedName>
</protein>
<organism evidence="1 2">
    <name type="scientific">Nocardia africana</name>
    <dbReference type="NCBI Taxonomy" id="134964"/>
    <lineage>
        <taxon>Bacteria</taxon>
        <taxon>Bacillati</taxon>
        <taxon>Actinomycetota</taxon>
        <taxon>Actinomycetes</taxon>
        <taxon>Mycobacteriales</taxon>
        <taxon>Nocardiaceae</taxon>
        <taxon>Nocardia</taxon>
    </lineage>
</organism>
<dbReference type="RefSeq" id="WP_387254783.1">
    <property type="nucleotide sequence ID" value="NZ_JBIALX010000016.1"/>
</dbReference>
<evidence type="ECO:0000313" key="1">
    <source>
        <dbReference type="EMBL" id="MFF0457538.1"/>
    </source>
</evidence>
<sequence length="522" mass="58570">MTTQPSGWLTIELLEPGDTQDGRSCVLVEPDQAAQVLERTGWAGKELGSFWLKHGGGFELGLTATDEGAELDFFVQVRQPPGAASPTVDIALPFLWYWDAYPVNDGWEYLDSAGRAHDLIRYRCAKDAWKVEVRALEFRQYLSAIGKSAVLQVDIIKNSDESGFERVDDTFREGWAHLQFVAYEDGVVKPSMSRVVGQYILIGLRGPRRPKFEEPVREDVEYPEFIYGMDPETHAPRTHTCNPDELGTYFDDDGSRLHYLTPVYFKREVLEPYATRPTTFHITASRLSCLDLWSIAIGFNSVGLVEVYLGDLGRDLPPEEWGRWLTHNVLPEGTMDEGRVGRDFLGQWVDSKDLPGDLRRALKRAAEVSEKLLGKPIWRELPDEHLAEWESMIGPLNDDPASLGKSLLLLPIVTIDAINPTPLKSYLDGAEKGERSLSLLQRFAEKLGDESNCTSILRHLWEFRSKGGVAHFAGQEARATRVTLGIDDMSNLEAFESVIRRVTNMLETITTLMEAALPAEAG</sequence>
<accession>A0ABW6NR08</accession>
<evidence type="ECO:0000313" key="2">
    <source>
        <dbReference type="Proteomes" id="UP001601521"/>
    </source>
</evidence>
<reference evidence="1 2" key="1">
    <citation type="submission" date="2024-10" db="EMBL/GenBank/DDBJ databases">
        <title>The Natural Products Discovery Center: Release of the First 8490 Sequenced Strains for Exploring Actinobacteria Biosynthetic Diversity.</title>
        <authorList>
            <person name="Kalkreuter E."/>
            <person name="Kautsar S.A."/>
            <person name="Yang D."/>
            <person name="Bader C.D."/>
            <person name="Teijaro C.N."/>
            <person name="Fluegel L."/>
            <person name="Davis C.M."/>
            <person name="Simpson J.R."/>
            <person name="Lauterbach L."/>
            <person name="Steele A.D."/>
            <person name="Gui C."/>
            <person name="Meng S."/>
            <person name="Li G."/>
            <person name="Viehrig K."/>
            <person name="Ye F."/>
            <person name="Su P."/>
            <person name="Kiefer A.F."/>
            <person name="Nichols A."/>
            <person name="Cepeda A.J."/>
            <person name="Yan W."/>
            <person name="Fan B."/>
            <person name="Jiang Y."/>
            <person name="Adhikari A."/>
            <person name="Zheng C.-J."/>
            <person name="Schuster L."/>
            <person name="Cowan T.M."/>
            <person name="Smanski M.J."/>
            <person name="Chevrette M.G."/>
            <person name="De Carvalho L.P.S."/>
            <person name="Shen B."/>
        </authorList>
    </citation>
    <scope>NUCLEOTIDE SEQUENCE [LARGE SCALE GENOMIC DNA]</scope>
    <source>
        <strain evidence="1 2">NPDC004550</strain>
    </source>
</reference>
<name>A0ABW6NR08_9NOCA</name>
<comment type="caution">
    <text evidence="1">The sequence shown here is derived from an EMBL/GenBank/DDBJ whole genome shotgun (WGS) entry which is preliminary data.</text>
</comment>
<dbReference type="Proteomes" id="UP001601521">
    <property type="component" value="Unassembled WGS sequence"/>
</dbReference>